<proteinExistence type="predicted"/>
<dbReference type="GO" id="GO:0050308">
    <property type="term" value="F:sugar-phosphatase activity"/>
    <property type="evidence" value="ECO:0007669"/>
    <property type="project" value="UniProtKB-EC"/>
</dbReference>
<sequence length="275" mass="31377">MYKLIAIDIDGTLINDEHEVTEEVYTAIQLARAQGVKVVLCTGRPIGGVEPYIERLQLNEKDDFVITYNGALIQNTNTKEVVSQQSLNYDDLKRIYELSIELNSPMHFFDTERMYTPNKDISKYTIYETSITKVPLHYRTISEIPKDIVIPKIMLIDEPEKLKKTIAAIPDSIRENYALVQSMPFFYEILHKNVSKGNAVKQLAELLNIRREEVMAIGDNGNDFSMIEYAGCGVAMENAIPELKQIADYITLSNNEHGVARAIEKFVLKKDHLFI</sequence>
<dbReference type="SUPFAM" id="SSF56784">
    <property type="entry name" value="HAD-like"/>
    <property type="match status" value="1"/>
</dbReference>
<dbReference type="EMBL" id="CP106877">
    <property type="protein sequence ID" value="WAA12722.1"/>
    <property type="molecule type" value="Genomic_DNA"/>
</dbReference>
<keyword evidence="1" id="KW-0378">Hydrolase</keyword>
<dbReference type="RefSeq" id="WP_275420852.1">
    <property type="nucleotide sequence ID" value="NZ_CP106877.1"/>
</dbReference>
<evidence type="ECO:0000313" key="2">
    <source>
        <dbReference type="Proteomes" id="UP001164726"/>
    </source>
</evidence>
<dbReference type="EC" id="3.1.3.23" evidence="1"/>
<dbReference type="GO" id="GO:0000287">
    <property type="term" value="F:magnesium ion binding"/>
    <property type="evidence" value="ECO:0007669"/>
    <property type="project" value="TreeGrafter"/>
</dbReference>
<dbReference type="NCBIfam" id="TIGR00099">
    <property type="entry name" value="Cof-subfamily"/>
    <property type="match status" value="1"/>
</dbReference>
<dbReference type="SFLD" id="SFLDG01140">
    <property type="entry name" value="C2.B:_Phosphomannomutase_and_P"/>
    <property type="match status" value="1"/>
</dbReference>
<dbReference type="InterPro" id="IPR036412">
    <property type="entry name" value="HAD-like_sf"/>
</dbReference>
<name>A0A9E8S0M5_9BACI</name>
<dbReference type="NCBIfam" id="TIGR01484">
    <property type="entry name" value="HAD-SF-IIB"/>
    <property type="match status" value="1"/>
</dbReference>
<dbReference type="InterPro" id="IPR023214">
    <property type="entry name" value="HAD_sf"/>
</dbReference>
<protein>
    <submittedName>
        <fullName evidence="1">Sugar-phosphatase</fullName>
        <ecNumber evidence="1">3.1.3.23</ecNumber>
    </submittedName>
</protein>
<dbReference type="InterPro" id="IPR000150">
    <property type="entry name" value="Cof"/>
</dbReference>
<dbReference type="Gene3D" id="3.40.50.1000">
    <property type="entry name" value="HAD superfamily/HAD-like"/>
    <property type="match status" value="1"/>
</dbReference>
<dbReference type="PANTHER" id="PTHR10000:SF8">
    <property type="entry name" value="HAD SUPERFAMILY HYDROLASE-LIKE, TYPE 3"/>
    <property type="match status" value="1"/>
</dbReference>
<accession>A0A9E8S0M5</accession>
<dbReference type="GO" id="GO:0005829">
    <property type="term" value="C:cytosol"/>
    <property type="evidence" value="ECO:0007669"/>
    <property type="project" value="TreeGrafter"/>
</dbReference>
<evidence type="ECO:0000313" key="1">
    <source>
        <dbReference type="EMBL" id="WAA12722.1"/>
    </source>
</evidence>
<dbReference type="SFLD" id="SFLDG01144">
    <property type="entry name" value="C2.B.4:_PGP_Like"/>
    <property type="match status" value="1"/>
</dbReference>
<dbReference type="CDD" id="cd07516">
    <property type="entry name" value="HAD_Pase"/>
    <property type="match status" value="1"/>
</dbReference>
<dbReference type="KEGG" id="fhl:OE105_00830"/>
<dbReference type="Proteomes" id="UP001164726">
    <property type="component" value="Chromosome"/>
</dbReference>
<organism evidence="1 2">
    <name type="scientific">Fervidibacillus halotolerans</name>
    <dbReference type="NCBI Taxonomy" id="2980027"/>
    <lineage>
        <taxon>Bacteria</taxon>
        <taxon>Bacillati</taxon>
        <taxon>Bacillota</taxon>
        <taxon>Bacilli</taxon>
        <taxon>Bacillales</taxon>
        <taxon>Bacillaceae</taxon>
        <taxon>Fervidibacillus</taxon>
    </lineage>
</organism>
<dbReference type="AlphaFoldDB" id="A0A9E8S0M5"/>
<dbReference type="Pfam" id="PF08282">
    <property type="entry name" value="Hydrolase_3"/>
    <property type="match status" value="1"/>
</dbReference>
<dbReference type="NCBIfam" id="NF007806">
    <property type="entry name" value="PRK10513.1"/>
    <property type="match status" value="1"/>
</dbReference>
<dbReference type="Gene3D" id="3.30.1240.10">
    <property type="match status" value="1"/>
</dbReference>
<keyword evidence="2" id="KW-1185">Reference proteome</keyword>
<dbReference type="PROSITE" id="PS01229">
    <property type="entry name" value="COF_2"/>
    <property type="match status" value="1"/>
</dbReference>
<reference evidence="1" key="1">
    <citation type="submission" date="2022-09" db="EMBL/GenBank/DDBJ databases">
        <title>Complete Genomes of Fervidibacillus albus and Fervidibacillus halotolerans isolated from tidal flat sediments.</title>
        <authorList>
            <person name="Kwon K.K."/>
            <person name="Yang S.-H."/>
            <person name="Park M.J."/>
            <person name="Oh H.-M."/>
        </authorList>
    </citation>
    <scope>NUCLEOTIDE SEQUENCE</scope>
    <source>
        <strain evidence="1">MEBiC13594</strain>
    </source>
</reference>
<dbReference type="InterPro" id="IPR006379">
    <property type="entry name" value="HAD-SF_hydro_IIB"/>
</dbReference>
<dbReference type="PANTHER" id="PTHR10000">
    <property type="entry name" value="PHOSPHOSERINE PHOSPHATASE"/>
    <property type="match status" value="1"/>
</dbReference>
<gene>
    <name evidence="1" type="primary">yidA</name>
    <name evidence="1" type="ORF">OE105_00830</name>
</gene>
<dbReference type="SFLD" id="SFLDS00003">
    <property type="entry name" value="Haloacid_Dehalogenase"/>
    <property type="match status" value="1"/>
</dbReference>